<feature type="chain" id="PRO_5019134120" description="CBM1 domain-containing protein" evidence="3">
    <location>
        <begin position="20"/>
        <end position="708"/>
    </location>
</feature>
<dbReference type="OrthoDB" id="507128at2759"/>
<dbReference type="Pfam" id="PF00734">
    <property type="entry name" value="CBM_1"/>
    <property type="match status" value="1"/>
</dbReference>
<dbReference type="PANTHER" id="PTHR47797">
    <property type="entry name" value="DEHYDROGENASE, PUTATIVE (AFU_ORTHOLOGUE AFUA_8G05805)-RELATED"/>
    <property type="match status" value="1"/>
</dbReference>
<dbReference type="Gene3D" id="2.120.10.30">
    <property type="entry name" value="TolB, C-terminal domain"/>
    <property type="match status" value="1"/>
</dbReference>
<dbReference type="InParanoid" id="A0A409VYQ8"/>
<dbReference type="InterPro" id="IPR015920">
    <property type="entry name" value="Cellobiose_DH-like_cyt"/>
</dbReference>
<evidence type="ECO:0000256" key="1">
    <source>
        <dbReference type="ARBA" id="ARBA00022729"/>
    </source>
</evidence>
<evidence type="ECO:0000256" key="3">
    <source>
        <dbReference type="SAM" id="SignalP"/>
    </source>
</evidence>
<feature type="compositionally biased region" description="Low complexity" evidence="2">
    <location>
        <begin position="648"/>
        <end position="666"/>
    </location>
</feature>
<evidence type="ECO:0000313" key="5">
    <source>
        <dbReference type="EMBL" id="PPQ71370.1"/>
    </source>
</evidence>
<dbReference type="GO" id="GO:0005975">
    <property type="term" value="P:carbohydrate metabolic process"/>
    <property type="evidence" value="ECO:0007669"/>
    <property type="project" value="InterPro"/>
</dbReference>
<dbReference type="InterPro" id="IPR000254">
    <property type="entry name" value="CBD"/>
</dbReference>
<dbReference type="AlphaFoldDB" id="A0A409VYQ8"/>
<feature type="signal peptide" evidence="3">
    <location>
        <begin position="1"/>
        <end position="19"/>
    </location>
</feature>
<dbReference type="Pfam" id="PF16010">
    <property type="entry name" value="CDH-cyt"/>
    <property type="match status" value="1"/>
</dbReference>
<dbReference type="PANTHER" id="PTHR47797:SF5">
    <property type="entry name" value="CELLOBIOSE DEHYDROGENASE CYTOCHROME DOMAIN-CONTAINING PROTEIN"/>
    <property type="match status" value="1"/>
</dbReference>
<dbReference type="InterPro" id="IPR011042">
    <property type="entry name" value="6-blade_b-propeller_TolB-like"/>
</dbReference>
<accession>A0A409VYQ8</accession>
<dbReference type="SUPFAM" id="SSF57180">
    <property type="entry name" value="Cellulose-binding domain"/>
    <property type="match status" value="1"/>
</dbReference>
<reference evidence="5 6" key="1">
    <citation type="journal article" date="2018" name="Evol. Lett.">
        <title>Horizontal gene cluster transfer increased hallucinogenic mushroom diversity.</title>
        <authorList>
            <person name="Reynolds H.T."/>
            <person name="Vijayakumar V."/>
            <person name="Gluck-Thaler E."/>
            <person name="Korotkin H.B."/>
            <person name="Matheny P.B."/>
            <person name="Slot J.C."/>
        </authorList>
    </citation>
    <scope>NUCLEOTIDE SEQUENCE [LARGE SCALE GENOMIC DNA]</scope>
    <source>
        <strain evidence="5 6">2629</strain>
    </source>
</reference>
<keyword evidence="6" id="KW-1185">Reference proteome</keyword>
<dbReference type="GO" id="GO:0030248">
    <property type="term" value="F:cellulose binding"/>
    <property type="evidence" value="ECO:0007669"/>
    <property type="project" value="InterPro"/>
</dbReference>
<dbReference type="PROSITE" id="PS51164">
    <property type="entry name" value="CBM1_2"/>
    <property type="match status" value="1"/>
</dbReference>
<protein>
    <recommendedName>
        <fullName evidence="4">CBM1 domain-containing protein</fullName>
    </recommendedName>
</protein>
<dbReference type="SMART" id="SM00236">
    <property type="entry name" value="fCBD"/>
    <property type="match status" value="1"/>
</dbReference>
<evidence type="ECO:0000259" key="4">
    <source>
        <dbReference type="PROSITE" id="PS51164"/>
    </source>
</evidence>
<dbReference type="InterPro" id="IPR054539">
    <property type="entry name" value="Beta-prop_PDH"/>
</dbReference>
<dbReference type="Proteomes" id="UP000284842">
    <property type="component" value="Unassembled WGS sequence"/>
</dbReference>
<feature type="domain" description="CBM1" evidence="4">
    <location>
        <begin position="670"/>
        <end position="706"/>
    </location>
</feature>
<evidence type="ECO:0000313" key="6">
    <source>
        <dbReference type="Proteomes" id="UP000284842"/>
    </source>
</evidence>
<dbReference type="Pfam" id="PF22807">
    <property type="entry name" value="TrAA12"/>
    <property type="match status" value="1"/>
</dbReference>
<proteinExistence type="predicted"/>
<evidence type="ECO:0000256" key="2">
    <source>
        <dbReference type="SAM" id="MobiDB-lite"/>
    </source>
</evidence>
<dbReference type="SUPFAM" id="SSF50952">
    <property type="entry name" value="Soluble quinoprotein glucose dehydrogenase"/>
    <property type="match status" value="1"/>
</dbReference>
<dbReference type="InterPro" id="IPR011041">
    <property type="entry name" value="Quinoprot_gluc/sorb_DH_b-prop"/>
</dbReference>
<sequence length="708" mass="75704">MNLILLPSIVLTLLATAVAGQLQSAARWCDSITGLCFARYYLPSLDVGFGYVFPPLPPAGQQPSNEFIGFFTAPVTTGWIGNSLGGGMRSNPLIVAWTDNSTPRVSARYGREYLPPQPLVGPVITVLGSSGANATHQRIFYRCQNCTTWTGGSGGINLTGTSTFGYALHGALKPETPNDINSSIFQHTASGQHTVDVGNWHVANYEEILQQLRNAPPINGGPTPTSTVTPPISTASSCPGAPNPSYSMVPASGWRVMPVLGRLRSPRGLTLDSRGNLIVLQRGIGVTGHTLDVDGCVTSSKTIIADSSLNHAVEFSVDGTKIFASSSDIAWSWTYDAASMTASDRRTLITGMHNVGHTTRTLLVSKKYPNLLMASVGSDGNIDLPSFHPASGRAQIRVFDQNTLPSNGVPYTQGRVLGYGLRNDVGMAEDAAGIVHSVENSMDNAYRTINGVRTDVHNDNPGEPVWRLGTPNTPSNLFGGYPYCFLVWEPSNFRDKTFQPGDWFVQAPNSTLTDSWCEANAVKPKAMLPPHTAPLDMKFGVGDDAVNLYVSLHGSWNRSPPQGYKVVIIPGRLSPSGEWSPQNPLSQARTAILDILRNRDETQCQSGCFRPVGLVWSASGQNLYVASDTSGEVFLLKRNVAGPIISTSISSGGPSSTSTVPTTTSGAPQPTQTVWGQCGGNNYTGPKLCATGSTCRYQNDWYSQCVPS</sequence>
<dbReference type="InterPro" id="IPR035971">
    <property type="entry name" value="CBD_sf"/>
</dbReference>
<dbReference type="GO" id="GO:0005576">
    <property type="term" value="C:extracellular region"/>
    <property type="evidence" value="ECO:0007669"/>
    <property type="project" value="InterPro"/>
</dbReference>
<dbReference type="EMBL" id="NHTK01005918">
    <property type="protein sequence ID" value="PPQ71370.1"/>
    <property type="molecule type" value="Genomic_DNA"/>
</dbReference>
<keyword evidence="1 3" id="KW-0732">Signal</keyword>
<dbReference type="SMART" id="SM00664">
    <property type="entry name" value="DoH"/>
    <property type="match status" value="1"/>
</dbReference>
<feature type="region of interest" description="Disordered" evidence="2">
    <location>
        <begin position="648"/>
        <end position="673"/>
    </location>
</feature>
<dbReference type="PROSITE" id="PS00562">
    <property type="entry name" value="CBM1_1"/>
    <property type="match status" value="1"/>
</dbReference>
<organism evidence="5 6">
    <name type="scientific">Panaeolus cyanescens</name>
    <dbReference type="NCBI Taxonomy" id="181874"/>
    <lineage>
        <taxon>Eukaryota</taxon>
        <taxon>Fungi</taxon>
        <taxon>Dikarya</taxon>
        <taxon>Basidiomycota</taxon>
        <taxon>Agaricomycotina</taxon>
        <taxon>Agaricomycetes</taxon>
        <taxon>Agaricomycetidae</taxon>
        <taxon>Agaricales</taxon>
        <taxon>Agaricineae</taxon>
        <taxon>Galeropsidaceae</taxon>
        <taxon>Panaeolus</taxon>
    </lineage>
</organism>
<gene>
    <name evidence="5" type="ORF">CVT24_011756</name>
</gene>
<dbReference type="InterPro" id="IPR005018">
    <property type="entry name" value="DOMON_domain"/>
</dbReference>
<name>A0A409VYQ8_9AGAR</name>
<dbReference type="SUPFAM" id="SSF49344">
    <property type="entry name" value="CBD9-like"/>
    <property type="match status" value="1"/>
</dbReference>
<dbReference type="STRING" id="181874.A0A409VYQ8"/>
<dbReference type="CDD" id="cd09630">
    <property type="entry name" value="CDH_like_cytochrome"/>
    <property type="match status" value="1"/>
</dbReference>
<dbReference type="Gene3D" id="2.60.40.1210">
    <property type="entry name" value="Cellobiose dehydrogenase, cytochrome domain"/>
    <property type="match status" value="1"/>
</dbReference>
<comment type="caution">
    <text evidence="5">The sequence shown here is derived from an EMBL/GenBank/DDBJ whole genome shotgun (WGS) entry which is preliminary data.</text>
</comment>